<protein>
    <submittedName>
        <fullName evidence="2">Helix-turn-helix transcriptional regulator</fullName>
    </submittedName>
</protein>
<dbReference type="RefSeq" id="WP_204395101.1">
    <property type="nucleotide sequence ID" value="NZ_JAFBBW010000001.1"/>
</dbReference>
<feature type="domain" description="HTH arsR-type" evidence="1">
    <location>
        <begin position="17"/>
        <end position="108"/>
    </location>
</feature>
<evidence type="ECO:0000313" key="2">
    <source>
        <dbReference type="EMBL" id="MFC4830589.1"/>
    </source>
</evidence>
<dbReference type="InterPro" id="IPR036388">
    <property type="entry name" value="WH-like_DNA-bd_sf"/>
</dbReference>
<gene>
    <name evidence="2" type="ORF">ACFPER_17475</name>
</gene>
<dbReference type="EMBL" id="JBHSJC010000003">
    <property type="protein sequence ID" value="MFC4830589.1"/>
    <property type="molecule type" value="Genomic_DNA"/>
</dbReference>
<name>A0ABV9RAL7_9MICO</name>
<evidence type="ECO:0000259" key="1">
    <source>
        <dbReference type="SMART" id="SM00418"/>
    </source>
</evidence>
<dbReference type="InterPro" id="IPR036390">
    <property type="entry name" value="WH_DNA-bd_sf"/>
</dbReference>
<comment type="caution">
    <text evidence="2">The sequence shown here is derived from an EMBL/GenBank/DDBJ whole genome shotgun (WGS) entry which is preliminary data.</text>
</comment>
<organism evidence="2 3">
    <name type="scientific">Agromyces aurantiacus</name>
    <dbReference type="NCBI Taxonomy" id="165814"/>
    <lineage>
        <taxon>Bacteria</taxon>
        <taxon>Bacillati</taxon>
        <taxon>Actinomycetota</taxon>
        <taxon>Actinomycetes</taxon>
        <taxon>Micrococcales</taxon>
        <taxon>Microbacteriaceae</taxon>
        <taxon>Agromyces</taxon>
    </lineage>
</organism>
<accession>A0ABV9RAL7</accession>
<sequence length="230" mass="23602">MEQQGARGAAARSRRIRAVTALSDPARLALYELVARSTEPVSRDAAAAAVGLSRSTVAFHLDRLADEGLVEVHYRRISGRSGPGAGRPAKLYGRADDELNLAIPERHYDLLADLLAGAIERAAATGGDVGAALDDLAEREGGALAAGSDSFRSALEEAGFEPVEDGADVVFGNCPFHALARKHTALVCRLNRALVEGIAGAAPGAAEVIADPGAGRCCVRLPGAAVGATS</sequence>
<dbReference type="Pfam" id="PF12840">
    <property type="entry name" value="HTH_20"/>
    <property type="match status" value="1"/>
</dbReference>
<keyword evidence="3" id="KW-1185">Reference proteome</keyword>
<dbReference type="Proteomes" id="UP001595960">
    <property type="component" value="Unassembled WGS sequence"/>
</dbReference>
<dbReference type="Gene3D" id="1.10.10.10">
    <property type="entry name" value="Winged helix-like DNA-binding domain superfamily/Winged helix DNA-binding domain"/>
    <property type="match status" value="1"/>
</dbReference>
<dbReference type="InterPro" id="IPR001845">
    <property type="entry name" value="HTH_ArsR_DNA-bd_dom"/>
</dbReference>
<dbReference type="CDD" id="cd00090">
    <property type="entry name" value="HTH_ARSR"/>
    <property type="match status" value="1"/>
</dbReference>
<dbReference type="SUPFAM" id="SSF46785">
    <property type="entry name" value="Winged helix' DNA-binding domain"/>
    <property type="match status" value="1"/>
</dbReference>
<evidence type="ECO:0000313" key="3">
    <source>
        <dbReference type="Proteomes" id="UP001595960"/>
    </source>
</evidence>
<proteinExistence type="predicted"/>
<dbReference type="InterPro" id="IPR011991">
    <property type="entry name" value="ArsR-like_HTH"/>
</dbReference>
<dbReference type="SMART" id="SM00418">
    <property type="entry name" value="HTH_ARSR"/>
    <property type="match status" value="1"/>
</dbReference>
<reference evidence="3" key="1">
    <citation type="journal article" date="2019" name="Int. J. Syst. Evol. Microbiol.">
        <title>The Global Catalogue of Microorganisms (GCM) 10K type strain sequencing project: providing services to taxonomists for standard genome sequencing and annotation.</title>
        <authorList>
            <consortium name="The Broad Institute Genomics Platform"/>
            <consortium name="The Broad Institute Genome Sequencing Center for Infectious Disease"/>
            <person name="Wu L."/>
            <person name="Ma J."/>
        </authorList>
    </citation>
    <scope>NUCLEOTIDE SEQUENCE [LARGE SCALE GENOMIC DNA]</scope>
    <source>
        <strain evidence="3">CGMCC 1.12192</strain>
    </source>
</reference>